<evidence type="ECO:0000256" key="3">
    <source>
        <dbReference type="ARBA" id="ARBA00013229"/>
    </source>
</evidence>
<keyword evidence="4 10" id="KW-0378">Hydrolase</keyword>
<gene>
    <name evidence="12" type="ORF">HHK36_012239</name>
</gene>
<proteinExistence type="inferred from homology"/>
<keyword evidence="6" id="KW-0325">Glycoprotein</keyword>
<comment type="similarity">
    <text evidence="2">Belongs to the pectinesterase family.</text>
</comment>
<evidence type="ECO:0000256" key="4">
    <source>
        <dbReference type="ARBA" id="ARBA00022801"/>
    </source>
</evidence>
<keyword evidence="5 10" id="KW-0063">Aspartyl esterase</keyword>
<dbReference type="GO" id="GO:0042545">
    <property type="term" value="P:cell wall modification"/>
    <property type="evidence" value="ECO:0007669"/>
    <property type="project" value="UniProtKB-UniRule"/>
</dbReference>
<dbReference type="Gene3D" id="2.160.20.10">
    <property type="entry name" value="Single-stranded right-handed beta-helix, Pectin lyase-like"/>
    <property type="match status" value="1"/>
</dbReference>
<dbReference type="InterPro" id="IPR011050">
    <property type="entry name" value="Pectin_lyase_fold/virulence"/>
</dbReference>
<dbReference type="InterPro" id="IPR012334">
    <property type="entry name" value="Pectin_lyas_fold"/>
</dbReference>
<evidence type="ECO:0000256" key="8">
    <source>
        <dbReference type="ARBA" id="ARBA00057335"/>
    </source>
</evidence>
<evidence type="ECO:0000256" key="10">
    <source>
        <dbReference type="RuleBase" id="RU000589"/>
    </source>
</evidence>
<keyword evidence="10" id="KW-0961">Cell wall biogenesis/degradation</keyword>
<dbReference type="UniPathway" id="UPA00545">
    <property type="reaction ID" value="UER00823"/>
</dbReference>
<dbReference type="SUPFAM" id="SSF51126">
    <property type="entry name" value="Pectin lyase-like"/>
    <property type="match status" value="1"/>
</dbReference>
<evidence type="ECO:0000256" key="6">
    <source>
        <dbReference type="ARBA" id="ARBA00023180"/>
    </source>
</evidence>
<dbReference type="OMA" id="KNCNVFG"/>
<keyword evidence="10" id="KW-0134">Cell wall</keyword>
<dbReference type="GO" id="GO:0045490">
    <property type="term" value="P:pectin catabolic process"/>
    <property type="evidence" value="ECO:0007669"/>
    <property type="project" value="UniProtKB-UniRule"/>
</dbReference>
<comment type="pathway">
    <text evidence="1 10">Glycan metabolism; pectin degradation; 2-dehydro-3-deoxy-D-gluconate from pectin: step 1/5.</text>
</comment>
<dbReference type="FunFam" id="2.160.20.10:FF:000013">
    <property type="entry name" value="Pectinesterase"/>
    <property type="match status" value="1"/>
</dbReference>
<dbReference type="GO" id="GO:0030599">
    <property type="term" value="F:pectinesterase activity"/>
    <property type="evidence" value="ECO:0007669"/>
    <property type="project" value="UniProtKB-UniRule"/>
</dbReference>
<organism evidence="12 13">
    <name type="scientific">Tetracentron sinense</name>
    <name type="common">Spur-leaf</name>
    <dbReference type="NCBI Taxonomy" id="13715"/>
    <lineage>
        <taxon>Eukaryota</taxon>
        <taxon>Viridiplantae</taxon>
        <taxon>Streptophyta</taxon>
        <taxon>Embryophyta</taxon>
        <taxon>Tracheophyta</taxon>
        <taxon>Spermatophyta</taxon>
        <taxon>Magnoliopsida</taxon>
        <taxon>Trochodendrales</taxon>
        <taxon>Trochodendraceae</taxon>
        <taxon>Tetracentron</taxon>
    </lineage>
</organism>
<name>A0A834Z8Y4_TETSI</name>
<keyword evidence="10" id="KW-0964">Secreted</keyword>
<keyword evidence="13" id="KW-1185">Reference proteome</keyword>
<dbReference type="PANTHER" id="PTHR31321:SF76">
    <property type="entry name" value="PECTINESTERASE 10-RELATED"/>
    <property type="match status" value="1"/>
</dbReference>
<dbReference type="PROSITE" id="PS00503">
    <property type="entry name" value="PECTINESTERASE_2"/>
    <property type="match status" value="1"/>
</dbReference>
<evidence type="ECO:0000256" key="2">
    <source>
        <dbReference type="ARBA" id="ARBA00008891"/>
    </source>
</evidence>
<comment type="caution">
    <text evidence="12">The sequence shown here is derived from an EMBL/GenBank/DDBJ whole genome shotgun (WGS) entry which is preliminary data.</text>
</comment>
<dbReference type="InterPro" id="IPR018040">
    <property type="entry name" value="Pectinesterase_Tyr_AS"/>
</dbReference>
<reference evidence="12 13" key="1">
    <citation type="submission" date="2020-04" db="EMBL/GenBank/DDBJ databases">
        <title>Plant Genome Project.</title>
        <authorList>
            <person name="Zhang R.-G."/>
        </authorList>
    </citation>
    <scope>NUCLEOTIDE SEQUENCE [LARGE SCALE GENOMIC DNA]</scope>
    <source>
        <strain evidence="12">YNK0</strain>
        <tissue evidence="12">Leaf</tissue>
    </source>
</reference>
<dbReference type="EMBL" id="JABCRI010000008">
    <property type="protein sequence ID" value="KAF8401306.1"/>
    <property type="molecule type" value="Genomic_DNA"/>
</dbReference>
<feature type="chain" id="PRO_5033092523" description="Pectinesterase" evidence="10">
    <location>
        <begin position="30"/>
        <end position="359"/>
    </location>
</feature>
<dbReference type="InterPro" id="IPR033131">
    <property type="entry name" value="Pectinesterase_Asp_AS"/>
</dbReference>
<dbReference type="Pfam" id="PF01095">
    <property type="entry name" value="Pectinesterase"/>
    <property type="match status" value="1"/>
</dbReference>
<sequence length="359" mass="40564">MSHTHKIWFHQSFISISIALFMGFGLVSGEFEWESGNGYFKKIAALPTITVDPTGHGHFSTIQSAIDHVPSDNKNWIRIHIKSGVYREKVTITRDKPFIVLEGEGQRRTIIVWDDHDTPAQSPTFSSFADNFVARGISFKNTYNLQGLMGVNPRKPAVAAVIAGDKSSIYKCGFYGLQDTLWDAQGRHYFRHCHIEGAVDFIFGMGQSIYEKCAISVIAGDLNPYPGSPGYITAQGRNNPHDTNGFVFKHCRVFGRGITYLGRAWRGYSRVIFYKSSLSGIIVPEGWDAWNSIGHEDQITYAEHLCHGLGSNTSERVSWEKKLSDNVVLELTNMTFIDAEGWLRQQPLFRRMALKYWQP</sequence>
<comment type="subcellular location">
    <subcellularLocation>
        <location evidence="10">Secreted</location>
        <location evidence="10">Cell wall</location>
    </subcellularLocation>
</comment>
<dbReference type="AlphaFoldDB" id="A0A834Z8Y4"/>
<evidence type="ECO:0000259" key="11">
    <source>
        <dbReference type="Pfam" id="PF01095"/>
    </source>
</evidence>
<comment type="function">
    <text evidence="8 10">Acts in the modification of cell walls via demethylesterification of cell wall pectin.</text>
</comment>
<comment type="catalytic activity">
    <reaction evidence="7 10">
        <text>[(1-&gt;4)-alpha-D-galacturonosyl methyl ester](n) + n H2O = [(1-&gt;4)-alpha-D-galacturonosyl](n) + n methanol + n H(+)</text>
        <dbReference type="Rhea" id="RHEA:22380"/>
        <dbReference type="Rhea" id="RHEA-COMP:14570"/>
        <dbReference type="Rhea" id="RHEA-COMP:14573"/>
        <dbReference type="ChEBI" id="CHEBI:15377"/>
        <dbReference type="ChEBI" id="CHEBI:15378"/>
        <dbReference type="ChEBI" id="CHEBI:17790"/>
        <dbReference type="ChEBI" id="CHEBI:140522"/>
        <dbReference type="ChEBI" id="CHEBI:140523"/>
        <dbReference type="EC" id="3.1.1.11"/>
    </reaction>
</comment>
<feature type="signal peptide" evidence="10">
    <location>
        <begin position="1"/>
        <end position="29"/>
    </location>
</feature>
<feature type="active site" evidence="9">
    <location>
        <position position="200"/>
    </location>
</feature>
<accession>A0A834Z8Y4</accession>
<evidence type="ECO:0000256" key="1">
    <source>
        <dbReference type="ARBA" id="ARBA00005184"/>
    </source>
</evidence>
<evidence type="ECO:0000256" key="9">
    <source>
        <dbReference type="PROSITE-ProRule" id="PRU10040"/>
    </source>
</evidence>
<evidence type="ECO:0000256" key="7">
    <source>
        <dbReference type="ARBA" id="ARBA00047928"/>
    </source>
</evidence>
<dbReference type="PANTHER" id="PTHR31321">
    <property type="entry name" value="ACYL-COA THIOESTER HYDROLASE YBHC-RELATED"/>
    <property type="match status" value="1"/>
</dbReference>
<keyword evidence="10" id="KW-0732">Signal</keyword>
<evidence type="ECO:0000313" key="12">
    <source>
        <dbReference type="EMBL" id="KAF8401306.1"/>
    </source>
</evidence>
<protein>
    <recommendedName>
        <fullName evidence="3 10">Pectinesterase</fullName>
        <ecNumber evidence="3 10">3.1.1.11</ecNumber>
    </recommendedName>
</protein>
<feature type="domain" description="Pectinesterase catalytic" evidence="11">
    <location>
        <begin position="49"/>
        <end position="339"/>
    </location>
</feature>
<evidence type="ECO:0000313" key="13">
    <source>
        <dbReference type="Proteomes" id="UP000655225"/>
    </source>
</evidence>
<dbReference type="InterPro" id="IPR000070">
    <property type="entry name" value="Pectinesterase_cat"/>
</dbReference>
<dbReference type="PROSITE" id="PS00800">
    <property type="entry name" value="PECTINESTERASE_1"/>
    <property type="match status" value="1"/>
</dbReference>
<dbReference type="EC" id="3.1.1.11" evidence="3 10"/>
<evidence type="ECO:0000256" key="5">
    <source>
        <dbReference type="ARBA" id="ARBA00023085"/>
    </source>
</evidence>
<dbReference type="Proteomes" id="UP000655225">
    <property type="component" value="Unassembled WGS sequence"/>
</dbReference>
<dbReference type="OrthoDB" id="2019149at2759"/>